<protein>
    <submittedName>
        <fullName evidence="2">Uncharacterized protein</fullName>
    </submittedName>
</protein>
<organism evidence="2 3">
    <name type="scientific">Paraburkholderia agricolaris</name>
    <dbReference type="NCBI Taxonomy" id="2152888"/>
    <lineage>
        <taxon>Bacteria</taxon>
        <taxon>Pseudomonadati</taxon>
        <taxon>Pseudomonadota</taxon>
        <taxon>Betaproteobacteria</taxon>
        <taxon>Burkholderiales</taxon>
        <taxon>Burkholderiaceae</taxon>
        <taxon>Paraburkholderia</taxon>
    </lineage>
</organism>
<evidence type="ECO:0000313" key="2">
    <source>
        <dbReference type="EMBL" id="MFL9883743.1"/>
    </source>
</evidence>
<feature type="region of interest" description="Disordered" evidence="1">
    <location>
        <begin position="81"/>
        <end position="106"/>
    </location>
</feature>
<proteinExistence type="predicted"/>
<reference evidence="2 3" key="1">
    <citation type="journal article" date="2024" name="Chem. Sci.">
        <title>Discovery of megapolipeptins by genome mining of a Burkholderiales bacteria collection.</title>
        <authorList>
            <person name="Paulo B.S."/>
            <person name="Recchia M.J.J."/>
            <person name="Lee S."/>
            <person name="Fergusson C.H."/>
            <person name="Romanowski S.B."/>
            <person name="Hernandez A."/>
            <person name="Krull N."/>
            <person name="Liu D.Y."/>
            <person name="Cavanagh H."/>
            <person name="Bos A."/>
            <person name="Gray C.A."/>
            <person name="Murphy B.T."/>
            <person name="Linington R.G."/>
            <person name="Eustaquio A.S."/>
        </authorList>
    </citation>
    <scope>NUCLEOTIDE SEQUENCE [LARGE SCALE GENOMIC DNA]</scope>
    <source>
        <strain evidence="2 3">RL16-012-BIC-B</strain>
    </source>
</reference>
<accession>A0ABW8ZN11</accession>
<gene>
    <name evidence="2" type="ORF">PQR66_11945</name>
</gene>
<evidence type="ECO:0000313" key="3">
    <source>
        <dbReference type="Proteomes" id="UP001629249"/>
    </source>
</evidence>
<sequence>MPAVSQPGGGRFNAPQILIEANTADLDLGEREAKFGEAADFFRQTRNVILRIKIAASRVDPHFRQADDVASQPISKKAIERQTRRFSRQRSQVAMSSVPIATHRSP</sequence>
<dbReference type="EMBL" id="JAQQFN010000007">
    <property type="protein sequence ID" value="MFL9883743.1"/>
    <property type="molecule type" value="Genomic_DNA"/>
</dbReference>
<evidence type="ECO:0000256" key="1">
    <source>
        <dbReference type="SAM" id="MobiDB-lite"/>
    </source>
</evidence>
<comment type="caution">
    <text evidence="2">The sequence shown here is derived from an EMBL/GenBank/DDBJ whole genome shotgun (WGS) entry which is preliminary data.</text>
</comment>
<keyword evidence="3" id="KW-1185">Reference proteome</keyword>
<dbReference type="Proteomes" id="UP001629249">
    <property type="component" value="Unassembled WGS sequence"/>
</dbReference>
<name>A0ABW8ZN11_9BURK</name>